<evidence type="ECO:0000313" key="1">
    <source>
        <dbReference type="EMBL" id="CAE7921824.1"/>
    </source>
</evidence>
<evidence type="ECO:0000313" key="2">
    <source>
        <dbReference type="Proteomes" id="UP000601435"/>
    </source>
</evidence>
<name>A0A813BT18_9DINO</name>
<dbReference type="Gene3D" id="3.40.50.2300">
    <property type="match status" value="1"/>
</dbReference>
<dbReference type="Proteomes" id="UP000601435">
    <property type="component" value="Unassembled WGS sequence"/>
</dbReference>
<dbReference type="SUPFAM" id="SSF53822">
    <property type="entry name" value="Periplasmic binding protein-like I"/>
    <property type="match status" value="1"/>
</dbReference>
<organism evidence="1 2">
    <name type="scientific">Symbiodinium necroappetens</name>
    <dbReference type="NCBI Taxonomy" id="1628268"/>
    <lineage>
        <taxon>Eukaryota</taxon>
        <taxon>Sar</taxon>
        <taxon>Alveolata</taxon>
        <taxon>Dinophyceae</taxon>
        <taxon>Suessiales</taxon>
        <taxon>Symbiodiniaceae</taxon>
        <taxon>Symbiodinium</taxon>
    </lineage>
</organism>
<dbReference type="AlphaFoldDB" id="A0A813BT18"/>
<protein>
    <submittedName>
        <fullName evidence="1">Uncharacterized protein</fullName>
    </submittedName>
</protein>
<dbReference type="EMBL" id="CAJNJA010078175">
    <property type="protein sequence ID" value="CAE7921824.1"/>
    <property type="molecule type" value="Genomic_DNA"/>
</dbReference>
<keyword evidence="2" id="KW-1185">Reference proteome</keyword>
<reference evidence="1" key="1">
    <citation type="submission" date="2021-02" db="EMBL/GenBank/DDBJ databases">
        <authorList>
            <person name="Dougan E. K."/>
            <person name="Rhodes N."/>
            <person name="Thang M."/>
            <person name="Chan C."/>
        </authorList>
    </citation>
    <scope>NUCLEOTIDE SEQUENCE</scope>
</reference>
<accession>A0A813BT18</accession>
<sequence>MTFANRLPSRKFAFFRNTGNAFTDFTCGESIARAKSFGFVVEDSEIFEFTTATAGWENTLLAGVQALKASGTDMLMGCTWLDDGIALQKAIVAERLNLIANIILIAPTTGRWLVEFPRDENGNSDGDYVLAPSQWHHTQNFTDYSSIGPTPAFWNEFKNATGSDPDYLLASCTTAGIILERAVSRVTWGNYTTLDNSSLQCSCDVDLDEKIRLMVRDFEEETMYGRVRFDKFNQNVGHEAAVIQAQRGRIRLPCCPRIRQNPVSSSLFPHGKSDWRVRPTARIRTSLRCSAELLDQGLGLEFHAWVKVSGPSGCNIYHTILSDTPLYSTRLYYSIQTSLLHYSKLQQPY</sequence>
<dbReference type="InterPro" id="IPR028082">
    <property type="entry name" value="Peripla_BP_I"/>
</dbReference>
<comment type="caution">
    <text evidence="1">The sequence shown here is derived from an EMBL/GenBank/DDBJ whole genome shotgun (WGS) entry which is preliminary data.</text>
</comment>
<dbReference type="OrthoDB" id="411672at2759"/>
<gene>
    <name evidence="1" type="ORF">SNEC2469_LOCUS31803</name>
</gene>
<proteinExistence type="predicted"/>